<dbReference type="SUPFAM" id="SSF53474">
    <property type="entry name" value="alpha/beta-Hydrolases"/>
    <property type="match status" value="1"/>
</dbReference>
<keyword evidence="4" id="KW-0597">Phosphoprotein</keyword>
<dbReference type="InterPro" id="IPR023213">
    <property type="entry name" value="CAT-like_dom_sf"/>
</dbReference>
<dbReference type="CDD" id="cd19531">
    <property type="entry name" value="LCL_NRPS-like"/>
    <property type="match status" value="2"/>
</dbReference>
<dbReference type="FunFam" id="3.40.50.980:FF:000002">
    <property type="entry name" value="Enterobactin synthetase component F"/>
    <property type="match status" value="1"/>
</dbReference>
<dbReference type="SUPFAM" id="SSF47336">
    <property type="entry name" value="ACP-like"/>
    <property type="match status" value="3"/>
</dbReference>
<dbReference type="InterPro" id="IPR006162">
    <property type="entry name" value="Ppantetheine_attach_site"/>
</dbReference>
<dbReference type="GO" id="GO:0005829">
    <property type="term" value="C:cytosol"/>
    <property type="evidence" value="ECO:0007669"/>
    <property type="project" value="TreeGrafter"/>
</dbReference>
<dbReference type="GO" id="GO:0031177">
    <property type="term" value="F:phosphopantetheine binding"/>
    <property type="evidence" value="ECO:0007669"/>
    <property type="project" value="TreeGrafter"/>
</dbReference>
<dbReference type="InterPro" id="IPR001242">
    <property type="entry name" value="Condensation_dom"/>
</dbReference>
<dbReference type="Pfam" id="PF00550">
    <property type="entry name" value="PP-binding"/>
    <property type="match status" value="3"/>
</dbReference>
<dbReference type="InterPro" id="IPR009081">
    <property type="entry name" value="PP-bd_ACP"/>
</dbReference>
<feature type="compositionally biased region" description="Basic and acidic residues" evidence="6">
    <location>
        <begin position="945"/>
        <end position="958"/>
    </location>
</feature>
<dbReference type="FunFam" id="3.30.300.30:FF:000010">
    <property type="entry name" value="Enterobactin synthetase component F"/>
    <property type="match status" value="2"/>
</dbReference>
<dbReference type="Gene3D" id="3.40.50.1820">
    <property type="entry name" value="alpha/beta hydrolase"/>
    <property type="match status" value="1"/>
</dbReference>
<evidence type="ECO:0000256" key="4">
    <source>
        <dbReference type="ARBA" id="ARBA00022553"/>
    </source>
</evidence>
<dbReference type="CDD" id="cd05930">
    <property type="entry name" value="A_NRPS"/>
    <property type="match status" value="1"/>
</dbReference>
<dbReference type="NCBIfam" id="NF003417">
    <property type="entry name" value="PRK04813.1"/>
    <property type="match status" value="3"/>
</dbReference>
<dbReference type="InterPro" id="IPR029058">
    <property type="entry name" value="AB_hydrolase_fold"/>
</dbReference>
<feature type="region of interest" description="Disordered" evidence="6">
    <location>
        <begin position="945"/>
        <end position="964"/>
    </location>
</feature>
<feature type="domain" description="Carrier" evidence="7">
    <location>
        <begin position="1988"/>
        <end position="2063"/>
    </location>
</feature>
<dbReference type="GO" id="GO:0043041">
    <property type="term" value="P:amino acid activation for nonribosomal peptide biosynthetic process"/>
    <property type="evidence" value="ECO:0007669"/>
    <property type="project" value="TreeGrafter"/>
</dbReference>
<evidence type="ECO:0000313" key="8">
    <source>
        <dbReference type="EMBL" id="TCN17538.1"/>
    </source>
</evidence>
<dbReference type="Gene3D" id="3.40.50.980">
    <property type="match status" value="6"/>
</dbReference>
<comment type="similarity">
    <text evidence="2">Belongs to the ATP-dependent AMP-binding enzyme family.</text>
</comment>
<evidence type="ECO:0000313" key="9">
    <source>
        <dbReference type="Proteomes" id="UP000295689"/>
    </source>
</evidence>
<dbReference type="GO" id="GO:0044550">
    <property type="term" value="P:secondary metabolite biosynthetic process"/>
    <property type="evidence" value="ECO:0007669"/>
    <property type="project" value="UniProtKB-ARBA"/>
</dbReference>
<dbReference type="Pfam" id="PF13193">
    <property type="entry name" value="AMP-binding_C"/>
    <property type="match status" value="3"/>
</dbReference>
<dbReference type="Gene3D" id="3.30.300.30">
    <property type="match status" value="3"/>
</dbReference>
<feature type="domain" description="Carrier" evidence="7">
    <location>
        <begin position="3015"/>
        <end position="3090"/>
    </location>
</feature>
<dbReference type="InterPro" id="IPR045851">
    <property type="entry name" value="AMP-bd_C_sf"/>
</dbReference>
<reference evidence="8 9" key="1">
    <citation type="journal article" date="2015" name="Stand. Genomic Sci.">
        <title>Genomic Encyclopedia of Bacterial and Archaeal Type Strains, Phase III: the genomes of soil and plant-associated and newly described type strains.</title>
        <authorList>
            <person name="Whitman W.B."/>
            <person name="Woyke T."/>
            <person name="Klenk H.P."/>
            <person name="Zhou Y."/>
            <person name="Lilburn T.G."/>
            <person name="Beck B.J."/>
            <person name="De Vos P."/>
            <person name="Vandamme P."/>
            <person name="Eisen J.A."/>
            <person name="Garrity G."/>
            <person name="Hugenholtz P."/>
            <person name="Kyrpides N.C."/>
        </authorList>
    </citation>
    <scope>NUCLEOTIDE SEQUENCE [LARGE SCALE GENOMIC DNA]</scope>
    <source>
        <strain evidence="8 9">CV53</strain>
    </source>
</reference>
<evidence type="ECO:0000256" key="5">
    <source>
        <dbReference type="ARBA" id="ARBA00023194"/>
    </source>
</evidence>
<keyword evidence="5" id="KW-0045">Antibiotic biosynthesis</keyword>
<dbReference type="FunFam" id="1.10.1200.10:FF:000005">
    <property type="entry name" value="Nonribosomal peptide synthetase 1"/>
    <property type="match status" value="1"/>
</dbReference>
<dbReference type="PROSITE" id="PS00455">
    <property type="entry name" value="AMP_BINDING"/>
    <property type="match status" value="3"/>
</dbReference>
<dbReference type="Gene3D" id="1.10.1200.10">
    <property type="entry name" value="ACP-like"/>
    <property type="match status" value="3"/>
</dbReference>
<dbReference type="GO" id="GO:0003824">
    <property type="term" value="F:catalytic activity"/>
    <property type="evidence" value="ECO:0007669"/>
    <property type="project" value="InterPro"/>
</dbReference>
<dbReference type="Gene3D" id="3.30.559.30">
    <property type="entry name" value="Nonribosomal peptide synthetase, condensation domain"/>
    <property type="match status" value="3"/>
</dbReference>
<dbReference type="FunFam" id="3.40.50.12780:FF:000012">
    <property type="entry name" value="Non-ribosomal peptide synthetase"/>
    <property type="match status" value="2"/>
</dbReference>
<protein>
    <submittedName>
        <fullName evidence="8">Fengycin family lipopeptide synthetase D</fullName>
    </submittedName>
</protein>
<organism evidence="8 9">
    <name type="scientific">Mesobacillus foraminis</name>
    <dbReference type="NCBI Taxonomy" id="279826"/>
    <lineage>
        <taxon>Bacteria</taxon>
        <taxon>Bacillati</taxon>
        <taxon>Bacillota</taxon>
        <taxon>Bacilli</taxon>
        <taxon>Bacillales</taxon>
        <taxon>Bacillaceae</taxon>
        <taxon>Mesobacillus</taxon>
    </lineage>
</organism>
<dbReference type="FunFam" id="3.40.50.980:FF:000001">
    <property type="entry name" value="Non-ribosomal peptide synthetase"/>
    <property type="match status" value="3"/>
</dbReference>
<gene>
    <name evidence="8" type="ORF">EV146_1253</name>
</gene>
<dbReference type="SUPFAM" id="SSF52777">
    <property type="entry name" value="CoA-dependent acyltransferases"/>
    <property type="match status" value="6"/>
</dbReference>
<comment type="caution">
    <text evidence="8">The sequence shown here is derived from an EMBL/GenBank/DDBJ whole genome shotgun (WGS) entry which is preliminary data.</text>
</comment>
<evidence type="ECO:0000256" key="1">
    <source>
        <dbReference type="ARBA" id="ARBA00001957"/>
    </source>
</evidence>
<sequence>MFDRNNVKDMYRLSPMQQGMLFHTIKDEKSRAYFDQLSLDISGTVNTSCLKAGVNSLIEKYDVLRTLFLFEKVKRPMQVVLKTRKASVHFEDVSGLPDTQRSAYIQEFKEKDRERGFDLSRDLLIRFSLFKTGENTNVLLISSHHILMDGWCMEIILSDLFHYYHMYLKGLPVKIEKTIPYSSFIRWLDQQEDEKAKSFWKDYLHGFKELSGIPFREASPSSGFVREEFHFGLGETLTGRLEQLAKANQVTMNTLIQSFWGIMLQKLNDTRDVMFGSVVSGRPSEIQGVERIVGLFINTIPVRISSADGETLSGLIKRVQEGFMAAGNYDYLSLADIQQHGEASGALFDHIMAFENFPVNSIGPVDPAEREMGFTVTGMEAYEQTNYDFTIQFHAGDEIAGKITYNGAAYSKKFIEKIPAYLQTIGEVATGSPDIQISEISLTSEEEVRTLLERNCTSREYPKEKTVSQLFEEQAEKTPENVALVFEGEELTYRELNEYANRIARTLIKQGVRRGETVGLLTERSIERIAGMLGVLKSGAAYLPIDPGYPAERIQYILDDCGTQMVLLHGGVLPDTYEGKSLKVKEALAESDSSNPRRIPGPEDLAYIIYTSGSTGKPKGSLITHRNVIKTIINNGYLEVEEADRFLQLLNYAFDGSVFDIYASLLNGARLVLVPKDTVGDAIRLSRLIQEEQVTISLMTTALFNAMVDVDLESLKGLRKLMFGGEMVSVNHVRKALRVMGDHRLIHVYGPSEATVFATTHSITGKDFDLNTVPIGGPISNTSVYVLNSSGQLLPEGVPGELAIGGDGVSRGYLNRPELNKERFLENPFVPGDVIYRTGDLVRWLPDGNLEYLGRIDQQVKIRGHRIELGEVESRMKEFPAVQEAAATARMDSHGHSYLCAYIVWEGRATVALLRDYLREHLPDYMIPTRFASLDNLPLTPNGKVDKNQLPETQETHDHRHQKATTKLEKKLVGLYQEVLNREDIGILDNFFESGGHSLTLLMLGARIPKELNMEIPLRDLYANPTVKELAEHMESLEESTFVGISPAPERTLYPVSFAQKRMYLVQEIEGNDSTHYNMPIALEIKGELQKDKVEAILRSLIERHESLRTSFHLEGEEIVQKIHSHAHFHLEVIPSSGRNEPMLLREFVRPFNLQTGNLFRAALIERTNEDYILCLDMHHIISDGVSANLLFQEFISLYRGERLPELSIQYKDYSVWQHSEVQKQKIHEQEEFWMDRFSGEIPLLDLPSDFINQEEILSGGETLSLEMGSTLLKELKELSSREGTTLYTSLLASFHILLSKYTSQEEIVIGTPVSGRRHADLEGIVGMFVNTLAIRMKSNPALTFKEFLSNVKEESVLAFDHADYPFEMLVEKLNLHRDTNSTPLVQTIFTFQSEEPHGNGIPGLAITPYEWEWGNSKFDLTLAVTEGETLRVSVEYNTGKFKRDSITRLLDRLEWILEQVTKNPDILLSEIDIATPYEKRMVLEKFNATYRDTPFHKTITELFEEQVEKAPGNPAVVCKDEVITYEELHNRSNRLAKLLRDSGVTTETVVGVIMNQSIDMIVAILGILKSGGAYLPINPNLPVARQSYMLDDSLAGYLVVQTPNQIPESYRGTVFPLKHLSLAEGDSAASLEVTCDPTNLAYIIYTSGTTGKPKGVMVEHLSLVNLCLWHNHEFQVMPEDRSTKLAGFGFDASVWEIFPYLIAGSSIHIIEEDIRGDAEALNLYFERNGITISFLPTQLAEQFIPLGNRSLRMLLIGGEKVRRISRTPYRIFNNYGPTENTVVATYGELDADQTEHPIGRPIWNNQIFILDPSGNLLPAGIPGELHIAGKGLARGYMKNPALTEERFVENPFSGGKMYKTSDLGRWLPDGTIEFLGRRDDQVKIRGYRIELDEVEANLLHHPSIQDAVVLAHGDDREHPYLCAYVVTSNEVGYRDIRRFLLERIPEYMVPAYIIQIDSMPVNPNGKIDKKKLLDTPKISLKDSEYTAPQTFMEKKVEAIFKEVLKVERVGVHDNFFEQGGHSLNATILLSRIHKQLNAVIKLREFFASPTIQETAELIKKAKNAGNTSIPKAREMPFYPVSAAQKRMYIVEQLDAQNAGTHYNMPIVMDVAGKLSADKVEKAFRALIARHEALRTSFHLEDNSLNQVVHPEDVTWNLHIIKAEESEIRNLVKKFIMPFDLQHAPLFRAALVDVSPTRHLLMIDMHHIISDGVSTNLLLNDFIKLYQGHTLTPNFLQYKDYAVWQQEEEHREKLRAQEKYWLETLSGELPVLDLPADFTRPPVRQFKGETLEFSVDSSILKKLKRLSSSEGATLYMTLLAAYNVLLSKYTEKEDIIVGSPIAGRPHADLEEVVGVFVNVLALRNRPKGSLSFREFLANVRRETLNAYEHGDFPYEELVEKLDLVRDFSRNPIFDTTFSLQNFDFGMAEHEELQFKPFEIEWKSSKFDLSWICQEGEFLHISLEYNTSLFTQETINRMKNHFLHLLDQIVEDPGKRLDDMILVTEGEKHQLLYSFNETERPFEWNKTIHELFEEQVRKTPDLIAVAFGDKQLTYRELNAKANQLAWLLRERGTVREELVGIMLDRSPEMIVGILGVLKAGGAYVPIDPSYPLERICYILEDSGVQCLLTQKGVKVPDSYTGETILIDHPQLNSRVCENLDPVNAAEDLAYVIYTSGSTGKPKGVLIEHRGVSNFQLMAESYGIREGSRVLQFASYSFDASVEEIFHTLLAGGTLFICSKDQLLSGIEFIQYLEENSISTLTVPPSYLRALPFHELPALETLITAGEPCSKDLAAKWGRNRRFINAYGPTESTVCATLSDEVEEKVCIGRPIANKKIYILNPSGQLQPVGIPGELCIAGEGLARGYLNQPSLTAERFTDHPSLPGTRIYRTGDLARWQPDGTIEYIGRQDEQVKVRGYRIEIGEVETCLLNFPAVKDTKVISQEDSKGNTSLCAYVVMEGEMEAGGLRQYLSYKLPEFMIPDHFIQLDSLPVTSNGKVDKKRLPTPQKRSIGEDLFSVADPVEFRLLELWEEILEVPGIGVHENFFELGGQSLKGMLLVSRLQLEMKVKLSLNDLFLHPILKDLADCVRRRLNTAQVPVGAQGKDIGTMQSLPSYKIPAYVNQSSYTEEEILLGSGDTKIPATLTIPKTRGPVPVVVLIPGDGDVDRDSTLYALKPFKDIAVGLASRNIAVLRYEKRTSKRFKLFEEYTVSDEFYEDAVEAVQFLRESDKLATSDIFLVGHCRGGWLLPGILERKEMEGIAGGVVLSAPNPQISAFDMILQNELPGLSSEELMMCREQLRMLQCLPIDKLKKEEFMLAPSLEWWLSLKDYIPGESQKLKEIPFLVLQGGRDINVSADDFDKWKEVLSKNRNAAFGYFKKLNHGYVEGKGPANMEEYLLPGNVPDYVVEEIGNWIKAKISVVN</sequence>
<dbReference type="InterPro" id="IPR025110">
    <property type="entry name" value="AMP-bd_C"/>
</dbReference>
<dbReference type="FunFam" id="2.30.38.10:FF:000001">
    <property type="entry name" value="Non-ribosomal peptide synthetase PvdI"/>
    <property type="match status" value="2"/>
</dbReference>
<dbReference type="Proteomes" id="UP000295689">
    <property type="component" value="Unassembled WGS sequence"/>
</dbReference>
<dbReference type="RefSeq" id="WP_132011543.1">
    <property type="nucleotide sequence ID" value="NZ_JABUHM010000024.1"/>
</dbReference>
<evidence type="ECO:0000256" key="6">
    <source>
        <dbReference type="SAM" id="MobiDB-lite"/>
    </source>
</evidence>
<dbReference type="GO" id="GO:0008610">
    <property type="term" value="P:lipid biosynthetic process"/>
    <property type="evidence" value="ECO:0007669"/>
    <property type="project" value="UniProtKB-ARBA"/>
</dbReference>
<accession>A0A4R2AUF9</accession>
<dbReference type="SUPFAM" id="SSF56801">
    <property type="entry name" value="Acetyl-CoA synthetase-like"/>
    <property type="match status" value="3"/>
</dbReference>
<dbReference type="Pfam" id="PF00668">
    <property type="entry name" value="Condensation"/>
    <property type="match status" value="3"/>
</dbReference>
<dbReference type="EMBL" id="SLVV01000025">
    <property type="protein sequence ID" value="TCN17538.1"/>
    <property type="molecule type" value="Genomic_DNA"/>
</dbReference>
<dbReference type="PANTHER" id="PTHR45527">
    <property type="entry name" value="NONRIBOSOMAL PEPTIDE SYNTHETASE"/>
    <property type="match status" value="1"/>
</dbReference>
<dbReference type="Gene3D" id="3.30.559.10">
    <property type="entry name" value="Chloramphenicol acetyltransferase-like domain"/>
    <property type="match status" value="3"/>
</dbReference>
<dbReference type="InterPro" id="IPR020845">
    <property type="entry name" value="AMP-binding_CS"/>
</dbReference>
<evidence type="ECO:0000256" key="2">
    <source>
        <dbReference type="ARBA" id="ARBA00006432"/>
    </source>
</evidence>
<dbReference type="PROSITE" id="PS50075">
    <property type="entry name" value="CARRIER"/>
    <property type="match status" value="3"/>
</dbReference>
<dbReference type="PROSITE" id="PS00012">
    <property type="entry name" value="PHOSPHOPANTETHEINE"/>
    <property type="match status" value="1"/>
</dbReference>
<evidence type="ECO:0000256" key="3">
    <source>
        <dbReference type="ARBA" id="ARBA00022450"/>
    </source>
</evidence>
<name>A0A4R2AUF9_9BACI</name>
<dbReference type="GO" id="GO:0017000">
    <property type="term" value="P:antibiotic biosynthetic process"/>
    <property type="evidence" value="ECO:0007669"/>
    <property type="project" value="UniProtKB-KW"/>
</dbReference>
<dbReference type="NCBIfam" id="TIGR01733">
    <property type="entry name" value="AA-adenyl-dom"/>
    <property type="match status" value="3"/>
</dbReference>
<dbReference type="CDD" id="cd19543">
    <property type="entry name" value="DCL_NRPS"/>
    <property type="match status" value="1"/>
</dbReference>
<dbReference type="Gene3D" id="2.30.38.10">
    <property type="entry name" value="Luciferase, Domain 3"/>
    <property type="match status" value="3"/>
</dbReference>
<dbReference type="InterPro" id="IPR000873">
    <property type="entry name" value="AMP-dep_synth/lig_dom"/>
</dbReference>
<comment type="cofactor">
    <cofactor evidence="1">
        <name>pantetheine 4'-phosphate</name>
        <dbReference type="ChEBI" id="CHEBI:47942"/>
    </cofactor>
</comment>
<evidence type="ECO:0000259" key="7">
    <source>
        <dbReference type="PROSITE" id="PS50075"/>
    </source>
</evidence>
<feature type="domain" description="Carrier" evidence="7">
    <location>
        <begin position="963"/>
        <end position="1038"/>
    </location>
</feature>
<dbReference type="PANTHER" id="PTHR45527:SF1">
    <property type="entry name" value="FATTY ACID SYNTHASE"/>
    <property type="match status" value="1"/>
</dbReference>
<dbReference type="Pfam" id="PF00501">
    <property type="entry name" value="AMP-binding"/>
    <property type="match status" value="3"/>
</dbReference>
<dbReference type="InterPro" id="IPR010071">
    <property type="entry name" value="AA_adenyl_dom"/>
</dbReference>
<dbReference type="InterPro" id="IPR036736">
    <property type="entry name" value="ACP-like_sf"/>
</dbReference>
<keyword evidence="3" id="KW-0596">Phosphopantetheine</keyword>
<dbReference type="CDD" id="cd12117">
    <property type="entry name" value="A_NRPS_Srf_like"/>
    <property type="match status" value="1"/>
</dbReference>
<keyword evidence="9" id="KW-1185">Reference proteome</keyword>
<proteinExistence type="inferred from homology"/>